<feature type="region of interest" description="Disordered" evidence="1">
    <location>
        <begin position="142"/>
        <end position="181"/>
    </location>
</feature>
<protein>
    <submittedName>
        <fullName evidence="2">Jg929 protein</fullName>
    </submittedName>
</protein>
<proteinExistence type="predicted"/>
<gene>
    <name evidence="2" type="primary">jg929</name>
    <name evidence="2" type="ORF">PAEG_LOCUS11413</name>
</gene>
<evidence type="ECO:0000313" key="2">
    <source>
        <dbReference type="EMBL" id="CAH2233442.1"/>
    </source>
</evidence>
<dbReference type="Proteomes" id="UP000838756">
    <property type="component" value="Unassembled WGS sequence"/>
</dbReference>
<dbReference type="AlphaFoldDB" id="A0A8S4RE43"/>
<feature type="compositionally biased region" description="Basic residues" evidence="1">
    <location>
        <begin position="142"/>
        <end position="151"/>
    </location>
</feature>
<evidence type="ECO:0000256" key="1">
    <source>
        <dbReference type="SAM" id="MobiDB-lite"/>
    </source>
</evidence>
<comment type="caution">
    <text evidence="2">The sequence shown here is derived from an EMBL/GenBank/DDBJ whole genome shotgun (WGS) entry which is preliminary data.</text>
</comment>
<reference evidence="2" key="1">
    <citation type="submission" date="2022-03" db="EMBL/GenBank/DDBJ databases">
        <authorList>
            <person name="Lindestad O."/>
        </authorList>
    </citation>
    <scope>NUCLEOTIDE SEQUENCE</scope>
</reference>
<accession>A0A8S4RE43</accession>
<keyword evidence="3" id="KW-1185">Reference proteome</keyword>
<dbReference type="EMBL" id="CAKXAJ010024965">
    <property type="protein sequence ID" value="CAH2233442.1"/>
    <property type="molecule type" value="Genomic_DNA"/>
</dbReference>
<dbReference type="OrthoDB" id="7258282at2759"/>
<evidence type="ECO:0000313" key="3">
    <source>
        <dbReference type="Proteomes" id="UP000838756"/>
    </source>
</evidence>
<sequence>MQSSPGNADAMALKIRLTTRNSYQGMMLDGRCSSTGHSRVSVRAGARGGFPALAPLPRLRHASCGRVRGRARVPRVSVVAQRLSATRFRLSPRHTQLNPGLGHFSTVIRAQSRFTGGRVVSAQRRCGPRAPGESVAHFSHFRRRDSRRAKVASRATPASPRHGTSRCSRKCYGQPRSVQSQ</sequence>
<organism evidence="2 3">
    <name type="scientific">Pararge aegeria aegeria</name>
    <dbReference type="NCBI Taxonomy" id="348720"/>
    <lineage>
        <taxon>Eukaryota</taxon>
        <taxon>Metazoa</taxon>
        <taxon>Ecdysozoa</taxon>
        <taxon>Arthropoda</taxon>
        <taxon>Hexapoda</taxon>
        <taxon>Insecta</taxon>
        <taxon>Pterygota</taxon>
        <taxon>Neoptera</taxon>
        <taxon>Endopterygota</taxon>
        <taxon>Lepidoptera</taxon>
        <taxon>Glossata</taxon>
        <taxon>Ditrysia</taxon>
        <taxon>Papilionoidea</taxon>
        <taxon>Nymphalidae</taxon>
        <taxon>Satyrinae</taxon>
        <taxon>Satyrini</taxon>
        <taxon>Parargina</taxon>
        <taxon>Pararge</taxon>
    </lineage>
</organism>
<name>A0A8S4RE43_9NEOP</name>